<keyword evidence="3" id="KW-1185">Reference proteome</keyword>
<protein>
    <submittedName>
        <fullName evidence="2">Uncharacterized protein</fullName>
    </submittedName>
</protein>
<feature type="compositionally biased region" description="Low complexity" evidence="1">
    <location>
        <begin position="40"/>
        <end position="55"/>
    </location>
</feature>
<evidence type="ECO:0000313" key="3">
    <source>
        <dbReference type="Proteomes" id="UP000054321"/>
    </source>
</evidence>
<dbReference type="Proteomes" id="UP000054321">
    <property type="component" value="Unassembled WGS sequence"/>
</dbReference>
<dbReference type="AlphaFoldDB" id="A0A0C3H231"/>
<organism evidence="2 3">
    <name type="scientific">Oidiodendron maius (strain Zn)</name>
    <dbReference type="NCBI Taxonomy" id="913774"/>
    <lineage>
        <taxon>Eukaryota</taxon>
        <taxon>Fungi</taxon>
        <taxon>Dikarya</taxon>
        <taxon>Ascomycota</taxon>
        <taxon>Pezizomycotina</taxon>
        <taxon>Leotiomycetes</taxon>
        <taxon>Leotiomycetes incertae sedis</taxon>
        <taxon>Myxotrichaceae</taxon>
        <taxon>Oidiodendron</taxon>
    </lineage>
</organism>
<dbReference type="EMBL" id="KN832882">
    <property type="protein sequence ID" value="KIM97459.1"/>
    <property type="molecule type" value="Genomic_DNA"/>
</dbReference>
<dbReference type="InParanoid" id="A0A0C3H231"/>
<name>A0A0C3H231_OIDMZ</name>
<feature type="region of interest" description="Disordered" evidence="1">
    <location>
        <begin position="1"/>
        <end position="62"/>
    </location>
</feature>
<reference evidence="3" key="2">
    <citation type="submission" date="2015-01" db="EMBL/GenBank/DDBJ databases">
        <title>Evolutionary Origins and Diversification of the Mycorrhizal Mutualists.</title>
        <authorList>
            <consortium name="DOE Joint Genome Institute"/>
            <consortium name="Mycorrhizal Genomics Consortium"/>
            <person name="Kohler A."/>
            <person name="Kuo A."/>
            <person name="Nagy L.G."/>
            <person name="Floudas D."/>
            <person name="Copeland A."/>
            <person name="Barry K.W."/>
            <person name="Cichocki N."/>
            <person name="Veneault-Fourrey C."/>
            <person name="LaButti K."/>
            <person name="Lindquist E.A."/>
            <person name="Lipzen A."/>
            <person name="Lundell T."/>
            <person name="Morin E."/>
            <person name="Murat C."/>
            <person name="Riley R."/>
            <person name="Ohm R."/>
            <person name="Sun H."/>
            <person name="Tunlid A."/>
            <person name="Henrissat B."/>
            <person name="Grigoriev I.V."/>
            <person name="Hibbett D.S."/>
            <person name="Martin F."/>
        </authorList>
    </citation>
    <scope>NUCLEOTIDE SEQUENCE [LARGE SCALE GENOMIC DNA]</scope>
    <source>
        <strain evidence="3">Zn</strain>
    </source>
</reference>
<feature type="compositionally biased region" description="Polar residues" evidence="1">
    <location>
        <begin position="12"/>
        <end position="39"/>
    </location>
</feature>
<evidence type="ECO:0000256" key="1">
    <source>
        <dbReference type="SAM" id="MobiDB-lite"/>
    </source>
</evidence>
<proteinExistence type="predicted"/>
<evidence type="ECO:0000313" key="2">
    <source>
        <dbReference type="EMBL" id="KIM97459.1"/>
    </source>
</evidence>
<gene>
    <name evidence="2" type="ORF">OIDMADRAFT_58071</name>
</gene>
<dbReference type="HOGENOM" id="CLU_1496666_0_0_1"/>
<sequence length="180" mass="20401">MSSQAPGPHPDSQASGTSPTIILNDNRSNTTSPDLSGSNPTMTDSSRSSPSTLNTPSPPLRPQQTEDLLLLLIYIRRPIAPDYPHHTPPIFRHLQGIATYERHIRMLTSQMRTTYPNIPLVPVEVDLGFQFTALEHRVRSCFGDRVREMRFERFPAGRCTWNGEQAAFRQLIRGFMIFVR</sequence>
<accession>A0A0C3H231</accession>
<reference evidence="2 3" key="1">
    <citation type="submission" date="2014-04" db="EMBL/GenBank/DDBJ databases">
        <authorList>
            <consortium name="DOE Joint Genome Institute"/>
            <person name="Kuo A."/>
            <person name="Martino E."/>
            <person name="Perotto S."/>
            <person name="Kohler A."/>
            <person name="Nagy L.G."/>
            <person name="Floudas D."/>
            <person name="Copeland A."/>
            <person name="Barry K.W."/>
            <person name="Cichocki N."/>
            <person name="Veneault-Fourrey C."/>
            <person name="LaButti K."/>
            <person name="Lindquist E.A."/>
            <person name="Lipzen A."/>
            <person name="Lundell T."/>
            <person name="Morin E."/>
            <person name="Murat C."/>
            <person name="Sun H."/>
            <person name="Tunlid A."/>
            <person name="Henrissat B."/>
            <person name="Grigoriev I.V."/>
            <person name="Hibbett D.S."/>
            <person name="Martin F."/>
            <person name="Nordberg H.P."/>
            <person name="Cantor M.N."/>
            <person name="Hua S.X."/>
        </authorList>
    </citation>
    <scope>NUCLEOTIDE SEQUENCE [LARGE SCALE GENOMIC DNA]</scope>
    <source>
        <strain evidence="2 3">Zn</strain>
    </source>
</reference>